<accession>A0ABV6P4D0</accession>
<comment type="caution">
    <text evidence="3">The sequence shown here is derived from an EMBL/GenBank/DDBJ whole genome shotgun (WGS) entry which is preliminary data.</text>
</comment>
<reference evidence="3 4" key="1">
    <citation type="submission" date="2024-09" db="EMBL/GenBank/DDBJ databases">
        <authorList>
            <person name="Sun Q."/>
            <person name="Mori K."/>
        </authorList>
    </citation>
    <scope>NUCLEOTIDE SEQUENCE [LARGE SCALE GENOMIC DNA]</scope>
    <source>
        <strain evidence="3 4">TBRC 2205</strain>
    </source>
</reference>
<evidence type="ECO:0000313" key="4">
    <source>
        <dbReference type="Proteomes" id="UP001589894"/>
    </source>
</evidence>
<dbReference type="PANTHER" id="PTHR38110">
    <property type="entry name" value="CHROMOSOME 23, WHOLE GENOME SHOTGUN SEQUENCE"/>
    <property type="match status" value="1"/>
</dbReference>
<dbReference type="InterPro" id="IPR029069">
    <property type="entry name" value="HotDog_dom_sf"/>
</dbReference>
<dbReference type="InterPro" id="IPR042171">
    <property type="entry name" value="Acyl-CoA_hotdog"/>
</dbReference>
<dbReference type="SUPFAM" id="SSF54637">
    <property type="entry name" value="Thioesterase/thiol ester dehydrase-isomerase"/>
    <property type="match status" value="2"/>
</dbReference>
<dbReference type="InterPro" id="IPR052389">
    <property type="entry name" value="Sec_Metab_Biosynth-Assoc"/>
</dbReference>
<dbReference type="EMBL" id="JBHLUE010000026">
    <property type="protein sequence ID" value="MFC0567899.1"/>
    <property type="molecule type" value="Genomic_DNA"/>
</dbReference>
<evidence type="ECO:0000259" key="2">
    <source>
        <dbReference type="Pfam" id="PF20789"/>
    </source>
</evidence>
<dbReference type="RefSeq" id="WP_377343261.1">
    <property type="nucleotide sequence ID" value="NZ_JBHLUE010000026.1"/>
</dbReference>
<dbReference type="InterPro" id="IPR049450">
    <property type="entry name" value="ACOT8-like_C"/>
</dbReference>
<organism evidence="3 4">
    <name type="scientific">Plantactinospora siamensis</name>
    <dbReference type="NCBI Taxonomy" id="555372"/>
    <lineage>
        <taxon>Bacteria</taxon>
        <taxon>Bacillati</taxon>
        <taxon>Actinomycetota</taxon>
        <taxon>Actinomycetes</taxon>
        <taxon>Micromonosporales</taxon>
        <taxon>Micromonosporaceae</taxon>
        <taxon>Plantactinospora</taxon>
    </lineage>
</organism>
<proteinExistence type="predicted"/>
<dbReference type="Gene3D" id="2.40.160.210">
    <property type="entry name" value="Acyl-CoA thioesterase, double hotdog domain"/>
    <property type="match status" value="1"/>
</dbReference>
<dbReference type="Pfam" id="PF20789">
    <property type="entry name" value="4HBT_3C"/>
    <property type="match status" value="1"/>
</dbReference>
<evidence type="ECO:0000313" key="3">
    <source>
        <dbReference type="EMBL" id="MFC0567899.1"/>
    </source>
</evidence>
<evidence type="ECO:0000259" key="1">
    <source>
        <dbReference type="Pfam" id="PF13622"/>
    </source>
</evidence>
<keyword evidence="4" id="KW-1185">Reference proteome</keyword>
<gene>
    <name evidence="3" type="ORF">ACFFHU_27620</name>
</gene>
<protein>
    <submittedName>
        <fullName evidence="3">Acyl-CoA thioesterase</fullName>
    </submittedName>
</protein>
<dbReference type="Proteomes" id="UP001589894">
    <property type="component" value="Unassembled WGS sequence"/>
</dbReference>
<feature type="domain" description="Acyl-CoA thioesterase-like N-terminal HotDog" evidence="1">
    <location>
        <begin position="25"/>
        <end position="102"/>
    </location>
</feature>
<sequence>MGDLERDTAVERTGEGRYRAVVSTDWALLGPVGGYLAGIALRAAGAHSGLPRPASLSCQYLSRARFDAVDLRVECQRRSRSAAALTVLMTQRGTPVLSAQVWAIADDIAGPEQRLSHPPDVPAPEQLAEIVLDPQVAQRTTAAATATGTFWRNLELRCVDDRSRPEEPRVHSWVRFRPRARFADPWVDACRDVISIDTGILPAVAMALGGGGRFVAPSMDLYVAFHSPAAADDYLLVTARGTAAGAGLLSGTAQTRSPDGTLLASGAAQFLCRMLRA</sequence>
<feature type="domain" description="Acyl-CoA thioesterase-like C-terminal" evidence="2">
    <location>
        <begin position="147"/>
        <end position="266"/>
    </location>
</feature>
<dbReference type="InterPro" id="IPR049449">
    <property type="entry name" value="TesB_ACOT8-like_N"/>
</dbReference>
<dbReference type="Pfam" id="PF13622">
    <property type="entry name" value="4HBT_3"/>
    <property type="match status" value="1"/>
</dbReference>
<dbReference type="PANTHER" id="PTHR38110:SF1">
    <property type="entry name" value="THIOESTERASE DOMAIN-CONTAINING PROTEIN"/>
    <property type="match status" value="1"/>
</dbReference>
<name>A0ABV6P4D0_9ACTN</name>